<evidence type="ECO:0000313" key="3">
    <source>
        <dbReference type="EMBL" id="CAD6254024.1"/>
    </source>
</evidence>
<evidence type="ECO:0000313" key="4">
    <source>
        <dbReference type="Proteomes" id="UP000604825"/>
    </source>
</evidence>
<dbReference type="SUPFAM" id="SSF53383">
    <property type="entry name" value="PLP-dependent transferases"/>
    <property type="match status" value="1"/>
</dbReference>
<dbReference type="EMBL" id="CAJGYO010000009">
    <property type="protein sequence ID" value="CAD6254024.1"/>
    <property type="molecule type" value="Genomic_DNA"/>
</dbReference>
<dbReference type="InterPro" id="IPR015422">
    <property type="entry name" value="PyrdxlP-dep_Trfase_small"/>
</dbReference>
<proteinExistence type="predicted"/>
<dbReference type="Gene3D" id="3.40.640.10">
    <property type="entry name" value="Type I PLP-dependent aspartate aminotransferase-like (Major domain)"/>
    <property type="match status" value="1"/>
</dbReference>
<name>A0A811Q4R0_9POAL</name>
<dbReference type="PANTHER" id="PTHR43586:SF17">
    <property type="entry name" value="OS11G0209900 PROTEIN"/>
    <property type="match status" value="1"/>
</dbReference>
<reference evidence="3" key="1">
    <citation type="submission" date="2020-10" db="EMBL/GenBank/DDBJ databases">
        <authorList>
            <person name="Han B."/>
            <person name="Lu T."/>
            <person name="Zhao Q."/>
            <person name="Huang X."/>
            <person name="Zhao Y."/>
        </authorList>
    </citation>
    <scope>NUCLEOTIDE SEQUENCE</scope>
</reference>
<evidence type="ECO:0000259" key="2">
    <source>
        <dbReference type="Pfam" id="PF00266"/>
    </source>
</evidence>
<dbReference type="AlphaFoldDB" id="A0A811Q4R0"/>
<accession>A0A811Q4R0</accession>
<dbReference type="Gene3D" id="3.90.1150.10">
    <property type="entry name" value="Aspartate Aminotransferase, domain 1"/>
    <property type="match status" value="1"/>
</dbReference>
<dbReference type="PANTHER" id="PTHR43586">
    <property type="entry name" value="CYSTEINE DESULFURASE"/>
    <property type="match status" value="1"/>
</dbReference>
<evidence type="ECO:0000256" key="1">
    <source>
        <dbReference type="SAM" id="MobiDB-lite"/>
    </source>
</evidence>
<feature type="domain" description="Aminotransferase class V" evidence="2">
    <location>
        <begin position="399"/>
        <end position="553"/>
    </location>
</feature>
<keyword evidence="4" id="KW-1185">Reference proteome</keyword>
<dbReference type="Proteomes" id="UP000604825">
    <property type="component" value="Unassembled WGS sequence"/>
</dbReference>
<dbReference type="InterPro" id="IPR000192">
    <property type="entry name" value="Aminotrans_V_dom"/>
</dbReference>
<dbReference type="InterPro" id="IPR015424">
    <property type="entry name" value="PyrdxlP-dep_Trfase"/>
</dbReference>
<sequence>MPSLQAVMVHGGEEKKVGATNGAPPTYTPHTLVSLLRARSERSTKAEEKVEWVRSQLVGHDAEFETPFGRRALLYADHTATGRSLHYIEDYILKNMHGCVCREHAHTEDSYVGSKTTRMARKAGSYIKRCMGAGPDDALLFCGSGATAVAKRLQEAIGVACPPALLRARAAAAGAQQLLRAEERWVVFVGPYEHHSNLLSWRQSLADVVEIGAGAGTDGDDGLVDLAALRRALASSEYANRPMLGCFSACSNVTGVLTDTRAIARLLHQHGAFACFDFAASGPYVDIDMRSGEMDGYDAVFLSPHKFVGGPGTPGILLMNRALYRLAGMPPSTCGGGTVAYVNGFSEEVLMNPNVSYSGTAIIKAVICTLEPSESQLRGSTCMTIQSLTHVCRTVHPHALQDTVYYDDIEEREDAGTPPIVQKVRASLAFWVKEHVGRDAVALREQVYAEAAMARLLSNPNVEVLGNVAARRLPIFSFLVYPGGEGDDTSYASATGSPRRQGGCACAGPYGHALLGVGEDLSLRIRDAIVRGYHGVKPGWTRVSFAYYLSRDEFRFVLAAIDFVAAHGHRFLPLYSFDWATGNWAFHRRTFKHHVMREELLHDHRGRRTSTTTVVDADSDDDDEQYYPKKKTTAADQQQAAGLTTDKFQSYLETATKIALSLPDTYHELVASVPKGLDPNVILFRV</sequence>
<feature type="domain" description="Aminotransferase class V" evidence="2">
    <location>
        <begin position="182"/>
        <end position="367"/>
    </location>
</feature>
<gene>
    <name evidence="3" type="ORF">NCGR_LOCUS37634</name>
</gene>
<organism evidence="3 4">
    <name type="scientific">Miscanthus lutarioriparius</name>
    <dbReference type="NCBI Taxonomy" id="422564"/>
    <lineage>
        <taxon>Eukaryota</taxon>
        <taxon>Viridiplantae</taxon>
        <taxon>Streptophyta</taxon>
        <taxon>Embryophyta</taxon>
        <taxon>Tracheophyta</taxon>
        <taxon>Spermatophyta</taxon>
        <taxon>Magnoliopsida</taxon>
        <taxon>Liliopsida</taxon>
        <taxon>Poales</taxon>
        <taxon>Poaceae</taxon>
        <taxon>PACMAD clade</taxon>
        <taxon>Panicoideae</taxon>
        <taxon>Andropogonodae</taxon>
        <taxon>Andropogoneae</taxon>
        <taxon>Saccharinae</taxon>
        <taxon>Miscanthus</taxon>
    </lineage>
</organism>
<comment type="caution">
    <text evidence="3">The sequence shown here is derived from an EMBL/GenBank/DDBJ whole genome shotgun (WGS) entry which is preliminary data.</text>
</comment>
<dbReference type="OrthoDB" id="420046at2759"/>
<protein>
    <recommendedName>
        <fullName evidence="2">Aminotransferase class V domain-containing protein</fullName>
    </recommendedName>
</protein>
<feature type="region of interest" description="Disordered" evidence="1">
    <location>
        <begin position="611"/>
        <end position="635"/>
    </location>
</feature>
<dbReference type="Pfam" id="PF00266">
    <property type="entry name" value="Aminotran_5"/>
    <property type="match status" value="2"/>
</dbReference>
<dbReference type="InterPro" id="IPR015421">
    <property type="entry name" value="PyrdxlP-dep_Trfase_major"/>
</dbReference>